<dbReference type="Ensembl" id="ENSSRHT00000076428.1">
    <property type="protein sequence ID" value="ENSSRHP00000074398.1"/>
    <property type="gene ID" value="ENSSRHG00000036947.1"/>
</dbReference>
<accession>A0A673LB92</accession>
<keyword evidence="4" id="KW-1185">Reference proteome</keyword>
<dbReference type="Proteomes" id="UP000472270">
    <property type="component" value="Unassembled WGS sequence"/>
</dbReference>
<organism evidence="3 4">
    <name type="scientific">Sinocyclocheilus rhinocerous</name>
    <dbReference type="NCBI Taxonomy" id="307959"/>
    <lineage>
        <taxon>Eukaryota</taxon>
        <taxon>Metazoa</taxon>
        <taxon>Chordata</taxon>
        <taxon>Craniata</taxon>
        <taxon>Vertebrata</taxon>
        <taxon>Euteleostomi</taxon>
        <taxon>Actinopterygii</taxon>
        <taxon>Neopterygii</taxon>
        <taxon>Teleostei</taxon>
        <taxon>Ostariophysi</taxon>
        <taxon>Cypriniformes</taxon>
        <taxon>Cyprinidae</taxon>
        <taxon>Cyprininae</taxon>
        <taxon>Sinocyclocheilus</taxon>
    </lineage>
</organism>
<reference evidence="3" key="1">
    <citation type="submission" date="2025-08" db="UniProtKB">
        <authorList>
            <consortium name="Ensembl"/>
        </authorList>
    </citation>
    <scope>IDENTIFICATION</scope>
</reference>
<dbReference type="Pfam" id="PF15268">
    <property type="entry name" value="Dapper"/>
    <property type="match status" value="1"/>
</dbReference>
<comment type="similarity">
    <text evidence="1">Belongs to the dapper family.</text>
</comment>
<dbReference type="GO" id="GO:0005737">
    <property type="term" value="C:cytoplasm"/>
    <property type="evidence" value="ECO:0007669"/>
    <property type="project" value="TreeGrafter"/>
</dbReference>
<sequence length="86" mass="9760">MFRLFSLAAAERGRQKRRLELSLAGICELELLKRRHEALIAGALALHEPEPERAERPSDDTSPPVSLPHALRAYICIKNDVLNRFD</sequence>
<protein>
    <submittedName>
        <fullName evidence="3">Uncharacterized protein</fullName>
    </submittedName>
</protein>
<proteinExistence type="inferred from homology"/>
<dbReference type="GO" id="GO:0090090">
    <property type="term" value="P:negative regulation of canonical Wnt signaling pathway"/>
    <property type="evidence" value="ECO:0007669"/>
    <property type="project" value="TreeGrafter"/>
</dbReference>
<reference evidence="3" key="2">
    <citation type="submission" date="2025-09" db="UniProtKB">
        <authorList>
            <consortium name="Ensembl"/>
        </authorList>
    </citation>
    <scope>IDENTIFICATION</scope>
</reference>
<evidence type="ECO:0000256" key="2">
    <source>
        <dbReference type="ARBA" id="ARBA00023054"/>
    </source>
</evidence>
<dbReference type="PANTHER" id="PTHR15919:SF1">
    <property type="entry name" value="DAPPER HOMOLOG 3"/>
    <property type="match status" value="1"/>
</dbReference>
<evidence type="ECO:0000313" key="3">
    <source>
        <dbReference type="Ensembl" id="ENSSRHP00000074398.1"/>
    </source>
</evidence>
<dbReference type="PANTHER" id="PTHR15919">
    <property type="entry name" value="DAPPER-RELATED"/>
    <property type="match status" value="1"/>
</dbReference>
<evidence type="ECO:0000256" key="1">
    <source>
        <dbReference type="ARBA" id="ARBA00010807"/>
    </source>
</evidence>
<dbReference type="InterPro" id="IPR024843">
    <property type="entry name" value="Dapper"/>
</dbReference>
<dbReference type="AlphaFoldDB" id="A0A673LB92"/>
<name>A0A673LB92_9TELE</name>
<keyword evidence="2" id="KW-0175">Coiled coil</keyword>
<evidence type="ECO:0000313" key="4">
    <source>
        <dbReference type="Proteomes" id="UP000472270"/>
    </source>
</evidence>